<sequence length="154" mass="17349">MRSKKLQSHILPGQANLHQQRSFSHYWATAQQVDSARRFQALNACLCLADRLSELWVDGHLPAFLLDLHSFSDTDIEVTSNSALPSVTRLLPFLQLVYTLYRLIESNIVSKFSTSASPGPASQTSPPCIAPISEAKRGVEFPERRYYSQQSRIQ</sequence>
<comment type="caution">
    <text evidence="1">The sequence shown here is derived from an EMBL/GenBank/DDBJ whole genome shotgun (WGS) entry which is preliminary data.</text>
</comment>
<evidence type="ECO:0000313" key="2">
    <source>
        <dbReference type="Proteomes" id="UP000784294"/>
    </source>
</evidence>
<evidence type="ECO:0000313" key="1">
    <source>
        <dbReference type="EMBL" id="VEL20190.1"/>
    </source>
</evidence>
<dbReference type="EMBL" id="CAAALY010045211">
    <property type="protein sequence ID" value="VEL20190.1"/>
    <property type="molecule type" value="Genomic_DNA"/>
</dbReference>
<gene>
    <name evidence="1" type="ORF">PXEA_LOCUS13630</name>
</gene>
<dbReference type="AlphaFoldDB" id="A0A448WTW7"/>
<keyword evidence="2" id="KW-1185">Reference proteome</keyword>
<name>A0A448WTW7_9PLAT</name>
<proteinExistence type="predicted"/>
<accession>A0A448WTW7</accession>
<dbReference type="Proteomes" id="UP000784294">
    <property type="component" value="Unassembled WGS sequence"/>
</dbReference>
<reference evidence="1" key="1">
    <citation type="submission" date="2018-11" db="EMBL/GenBank/DDBJ databases">
        <authorList>
            <consortium name="Pathogen Informatics"/>
        </authorList>
    </citation>
    <scope>NUCLEOTIDE SEQUENCE</scope>
</reference>
<protein>
    <submittedName>
        <fullName evidence="1">Uncharacterized protein</fullName>
    </submittedName>
</protein>
<organism evidence="1 2">
    <name type="scientific">Protopolystoma xenopodis</name>
    <dbReference type="NCBI Taxonomy" id="117903"/>
    <lineage>
        <taxon>Eukaryota</taxon>
        <taxon>Metazoa</taxon>
        <taxon>Spiralia</taxon>
        <taxon>Lophotrochozoa</taxon>
        <taxon>Platyhelminthes</taxon>
        <taxon>Monogenea</taxon>
        <taxon>Polyopisthocotylea</taxon>
        <taxon>Polystomatidea</taxon>
        <taxon>Polystomatidae</taxon>
        <taxon>Protopolystoma</taxon>
    </lineage>
</organism>